<feature type="domain" description="Tsi6" evidence="1">
    <location>
        <begin position="2"/>
        <end position="84"/>
    </location>
</feature>
<evidence type="ECO:0000259" key="1">
    <source>
        <dbReference type="Pfam" id="PF18660"/>
    </source>
</evidence>
<dbReference type="KEGG" id="pez:HWQ56_04910"/>
<evidence type="ECO:0000313" key="3">
    <source>
        <dbReference type="Proteomes" id="UP000509568"/>
    </source>
</evidence>
<keyword evidence="3" id="KW-1185">Reference proteome</keyword>
<sequence length="94" mass="10717">MTALDFIDKAIAIAQDRYRRIPAFEVYASALDQLYFIKAILEKRETDKARLHDLTLGAIAVKEFEETDPELCEALKDAFYIADQIARGLKVQLP</sequence>
<organism evidence="2 3">
    <name type="scientific">Pseudomonas eucalypticola</name>
    <dbReference type="NCBI Taxonomy" id="2599595"/>
    <lineage>
        <taxon>Bacteria</taxon>
        <taxon>Pseudomonadati</taxon>
        <taxon>Pseudomonadota</taxon>
        <taxon>Gammaproteobacteria</taxon>
        <taxon>Pseudomonadales</taxon>
        <taxon>Pseudomonadaceae</taxon>
        <taxon>Pseudomonas</taxon>
    </lineage>
</organism>
<dbReference type="RefSeq" id="WP_158154561.1">
    <property type="nucleotide sequence ID" value="NZ_CP056030.1"/>
</dbReference>
<dbReference type="InterPro" id="IPR040818">
    <property type="entry name" value="Tsi6"/>
</dbReference>
<gene>
    <name evidence="2" type="ORF">HWQ56_04910</name>
</gene>
<proteinExistence type="predicted"/>
<dbReference type="Proteomes" id="UP000509568">
    <property type="component" value="Chromosome"/>
</dbReference>
<accession>A0A7D5H535</accession>
<protein>
    <recommendedName>
        <fullName evidence="1">Tsi6 domain-containing protein</fullName>
    </recommendedName>
</protein>
<dbReference type="AlphaFoldDB" id="A0A7D5H535"/>
<dbReference type="EMBL" id="CP056030">
    <property type="protein sequence ID" value="QKZ03164.1"/>
    <property type="molecule type" value="Genomic_DNA"/>
</dbReference>
<dbReference type="Pfam" id="PF18660">
    <property type="entry name" value="Tsi6"/>
    <property type="match status" value="1"/>
</dbReference>
<reference evidence="2 3" key="1">
    <citation type="submission" date="2020-06" db="EMBL/GenBank/DDBJ databases">
        <title>Pseudomonas eucalypticola sp. nov., an endophyte of Eucalyptus dunnii leaves with biocontrol ability of eucalyptus leaf blight.</title>
        <authorList>
            <person name="Liu Y."/>
            <person name="Song Z."/>
            <person name="Zeng H."/>
            <person name="Lu M."/>
            <person name="Wang X."/>
            <person name="Lian X."/>
            <person name="Zhang Q."/>
        </authorList>
    </citation>
    <scope>NUCLEOTIDE SEQUENCE [LARGE SCALE GENOMIC DNA]</scope>
    <source>
        <strain evidence="2 3">NP-1</strain>
    </source>
</reference>
<evidence type="ECO:0000313" key="2">
    <source>
        <dbReference type="EMBL" id="QKZ03164.1"/>
    </source>
</evidence>
<name>A0A7D5H535_9PSED</name>